<comment type="caution">
    <text evidence="1">The sequence shown here is derived from an EMBL/GenBank/DDBJ whole genome shotgun (WGS) entry which is preliminary data.</text>
</comment>
<organism evidence="1">
    <name type="scientific">marine sediment metagenome</name>
    <dbReference type="NCBI Taxonomy" id="412755"/>
    <lineage>
        <taxon>unclassified sequences</taxon>
        <taxon>metagenomes</taxon>
        <taxon>ecological metagenomes</taxon>
    </lineage>
</organism>
<sequence>MMQAKALGQINSLSQGRALLRNSFSLKEYLPAGAELWDRKYREVERIFAG</sequence>
<dbReference type="AlphaFoldDB" id="X1K3I2"/>
<dbReference type="Gene3D" id="3.30.420.40">
    <property type="match status" value="1"/>
</dbReference>
<evidence type="ECO:0000313" key="1">
    <source>
        <dbReference type="EMBL" id="GAH84849.1"/>
    </source>
</evidence>
<accession>X1K3I2</accession>
<protein>
    <submittedName>
        <fullName evidence="1">Uncharacterized protein</fullName>
    </submittedName>
</protein>
<gene>
    <name evidence="1" type="ORF">S03H2_63431</name>
</gene>
<name>X1K3I2_9ZZZZ</name>
<reference evidence="1" key="1">
    <citation type="journal article" date="2014" name="Front. Microbiol.">
        <title>High frequency of phylogenetically diverse reductive dehalogenase-homologous genes in deep subseafloor sedimentary metagenomes.</title>
        <authorList>
            <person name="Kawai M."/>
            <person name="Futagami T."/>
            <person name="Toyoda A."/>
            <person name="Takaki Y."/>
            <person name="Nishi S."/>
            <person name="Hori S."/>
            <person name="Arai W."/>
            <person name="Tsubouchi T."/>
            <person name="Morono Y."/>
            <person name="Uchiyama I."/>
            <person name="Ito T."/>
            <person name="Fujiyama A."/>
            <person name="Inagaki F."/>
            <person name="Takami H."/>
        </authorList>
    </citation>
    <scope>NUCLEOTIDE SEQUENCE</scope>
    <source>
        <strain evidence="1">Expedition CK06-06</strain>
    </source>
</reference>
<proteinExistence type="predicted"/>
<dbReference type="EMBL" id="BARU01041102">
    <property type="protein sequence ID" value="GAH84849.1"/>
    <property type="molecule type" value="Genomic_DNA"/>
</dbReference>